<sequence>KIVNVLGVKMEIGSPFICSYLLGMPDHYTNKKFAVCFWQNYVSYVRRAWNHLDTHVPPEKVQIRKYKGSLIGVSVVEDYVYRPDELNHLSLYDWVCQCYCEKSTWKNKTATARSYESANKTTKNDNVEVEDISLSNSLNDFIVPDELAFTTDVLKGSYTFQKEHPLSSTHHIVYRDQLKAFIPNFIGSVLPRRDHGDYEYYCCTMLTLFHPWRSGMELKLAGDTWSASFAKYSFTPCQLEIMQHFNLRYECLDARDDFRAQLKKG</sequence>
<keyword evidence="2" id="KW-1185">Reference proteome</keyword>
<gene>
    <name evidence="1" type="ORF">EV421DRAFT_1662452</name>
</gene>
<name>A0AA39MQH4_9AGAR</name>
<evidence type="ECO:0000313" key="2">
    <source>
        <dbReference type="Proteomes" id="UP001175226"/>
    </source>
</evidence>
<feature type="non-terminal residue" evidence="1">
    <location>
        <position position="265"/>
    </location>
</feature>
<proteinExistence type="predicted"/>
<protein>
    <submittedName>
        <fullName evidence="1">Uncharacterized protein</fullName>
    </submittedName>
</protein>
<dbReference type="AlphaFoldDB" id="A0AA39MQH4"/>
<evidence type="ECO:0000313" key="1">
    <source>
        <dbReference type="EMBL" id="KAK0442070.1"/>
    </source>
</evidence>
<accession>A0AA39MQH4</accession>
<organism evidence="1 2">
    <name type="scientific">Armillaria borealis</name>
    <dbReference type="NCBI Taxonomy" id="47425"/>
    <lineage>
        <taxon>Eukaryota</taxon>
        <taxon>Fungi</taxon>
        <taxon>Dikarya</taxon>
        <taxon>Basidiomycota</taxon>
        <taxon>Agaricomycotina</taxon>
        <taxon>Agaricomycetes</taxon>
        <taxon>Agaricomycetidae</taxon>
        <taxon>Agaricales</taxon>
        <taxon>Marasmiineae</taxon>
        <taxon>Physalacriaceae</taxon>
        <taxon>Armillaria</taxon>
    </lineage>
</organism>
<reference evidence="1" key="1">
    <citation type="submission" date="2023-06" db="EMBL/GenBank/DDBJ databases">
        <authorList>
            <consortium name="Lawrence Berkeley National Laboratory"/>
            <person name="Ahrendt S."/>
            <person name="Sahu N."/>
            <person name="Indic B."/>
            <person name="Wong-Bajracharya J."/>
            <person name="Merenyi Z."/>
            <person name="Ke H.-M."/>
            <person name="Monk M."/>
            <person name="Kocsube S."/>
            <person name="Drula E."/>
            <person name="Lipzen A."/>
            <person name="Balint B."/>
            <person name="Henrissat B."/>
            <person name="Andreopoulos B."/>
            <person name="Martin F.M."/>
            <person name="Harder C.B."/>
            <person name="Rigling D."/>
            <person name="Ford K.L."/>
            <person name="Foster G.D."/>
            <person name="Pangilinan J."/>
            <person name="Papanicolaou A."/>
            <person name="Barry K."/>
            <person name="LaButti K."/>
            <person name="Viragh M."/>
            <person name="Koriabine M."/>
            <person name="Yan M."/>
            <person name="Riley R."/>
            <person name="Champramary S."/>
            <person name="Plett K.L."/>
            <person name="Tsai I.J."/>
            <person name="Slot J."/>
            <person name="Sipos G."/>
            <person name="Plett J."/>
            <person name="Nagy L.G."/>
            <person name="Grigoriev I.V."/>
        </authorList>
    </citation>
    <scope>NUCLEOTIDE SEQUENCE</scope>
    <source>
        <strain evidence="1">FPL87.14</strain>
    </source>
</reference>
<dbReference type="Proteomes" id="UP001175226">
    <property type="component" value="Unassembled WGS sequence"/>
</dbReference>
<feature type="non-terminal residue" evidence="1">
    <location>
        <position position="1"/>
    </location>
</feature>
<comment type="caution">
    <text evidence="1">The sequence shown here is derived from an EMBL/GenBank/DDBJ whole genome shotgun (WGS) entry which is preliminary data.</text>
</comment>
<dbReference type="EMBL" id="JAUEPT010000027">
    <property type="protein sequence ID" value="KAK0442070.1"/>
    <property type="molecule type" value="Genomic_DNA"/>
</dbReference>